<dbReference type="Gene3D" id="2.40.50.140">
    <property type="entry name" value="Nucleic acid-binding proteins"/>
    <property type="match status" value="1"/>
</dbReference>
<dbReference type="InterPro" id="IPR050437">
    <property type="entry name" value="Ribos_protein_bS1-like"/>
</dbReference>
<sequence length="171" mass="19554">MLNPKFAATQLKKNERKETISDIIQILQNPYRDPREDFSKPLLKTDVLNIEDLTEGMEVEGTISNIVDFGCFVDIGVKTNGLIHLSEMSDTKFIKHPRDAGLKVGDIVKTRVKQIDIVKKRISLSLRKESPPHKEITSRSSTRPIRKTPIKRLSEEDKKMKSLFKNGKIKL</sequence>
<dbReference type="Pfam" id="PF00575">
    <property type="entry name" value="S1"/>
    <property type="match status" value="1"/>
</dbReference>
<dbReference type="AlphaFoldDB" id="X0ZJG4"/>
<dbReference type="CDD" id="cd05685">
    <property type="entry name" value="S1_Tex"/>
    <property type="match status" value="1"/>
</dbReference>
<proteinExistence type="predicted"/>
<dbReference type="SMART" id="SM00316">
    <property type="entry name" value="S1"/>
    <property type="match status" value="1"/>
</dbReference>
<organism evidence="3">
    <name type="scientific">marine sediment metagenome</name>
    <dbReference type="NCBI Taxonomy" id="412755"/>
    <lineage>
        <taxon>unclassified sequences</taxon>
        <taxon>metagenomes</taxon>
        <taxon>ecological metagenomes</taxon>
    </lineage>
</organism>
<dbReference type="GO" id="GO:0003735">
    <property type="term" value="F:structural constituent of ribosome"/>
    <property type="evidence" value="ECO:0007669"/>
    <property type="project" value="TreeGrafter"/>
</dbReference>
<comment type="caution">
    <text evidence="3">The sequence shown here is derived from an EMBL/GenBank/DDBJ whole genome shotgun (WGS) entry which is preliminary data.</text>
</comment>
<dbReference type="PANTHER" id="PTHR10724">
    <property type="entry name" value="30S RIBOSOMAL PROTEIN S1"/>
    <property type="match status" value="1"/>
</dbReference>
<evidence type="ECO:0000313" key="3">
    <source>
        <dbReference type="EMBL" id="GAG69514.1"/>
    </source>
</evidence>
<dbReference type="SUPFAM" id="SSF50249">
    <property type="entry name" value="Nucleic acid-binding proteins"/>
    <property type="match status" value="1"/>
</dbReference>
<feature type="domain" description="S1 motif" evidence="2">
    <location>
        <begin position="56"/>
        <end position="127"/>
    </location>
</feature>
<dbReference type="InterPro" id="IPR012340">
    <property type="entry name" value="NA-bd_OB-fold"/>
</dbReference>
<dbReference type="PANTHER" id="PTHR10724:SF10">
    <property type="entry name" value="S1 RNA-BINDING DOMAIN-CONTAINING PROTEIN 1"/>
    <property type="match status" value="1"/>
</dbReference>
<dbReference type="FunFam" id="2.40.50.140:FF:000051">
    <property type="entry name" value="RNA-binding transcriptional accessory protein"/>
    <property type="match status" value="1"/>
</dbReference>
<accession>X0ZJG4</accession>
<gene>
    <name evidence="3" type="ORF">S01H4_18387</name>
</gene>
<dbReference type="GO" id="GO:0003729">
    <property type="term" value="F:mRNA binding"/>
    <property type="evidence" value="ECO:0007669"/>
    <property type="project" value="TreeGrafter"/>
</dbReference>
<dbReference type="PROSITE" id="PS50126">
    <property type="entry name" value="S1"/>
    <property type="match status" value="1"/>
</dbReference>
<feature type="region of interest" description="Disordered" evidence="1">
    <location>
        <begin position="128"/>
        <end position="159"/>
    </location>
</feature>
<reference evidence="3" key="1">
    <citation type="journal article" date="2014" name="Front. Microbiol.">
        <title>High frequency of phylogenetically diverse reductive dehalogenase-homologous genes in deep subseafloor sedimentary metagenomes.</title>
        <authorList>
            <person name="Kawai M."/>
            <person name="Futagami T."/>
            <person name="Toyoda A."/>
            <person name="Takaki Y."/>
            <person name="Nishi S."/>
            <person name="Hori S."/>
            <person name="Arai W."/>
            <person name="Tsubouchi T."/>
            <person name="Morono Y."/>
            <person name="Uchiyama I."/>
            <person name="Ito T."/>
            <person name="Fujiyama A."/>
            <person name="Inagaki F."/>
            <person name="Takami H."/>
        </authorList>
    </citation>
    <scope>NUCLEOTIDE SEQUENCE</scope>
    <source>
        <strain evidence="3">Expedition CK06-06</strain>
    </source>
</reference>
<dbReference type="GO" id="GO:0006412">
    <property type="term" value="P:translation"/>
    <property type="evidence" value="ECO:0007669"/>
    <property type="project" value="TreeGrafter"/>
</dbReference>
<evidence type="ECO:0000259" key="2">
    <source>
        <dbReference type="PROSITE" id="PS50126"/>
    </source>
</evidence>
<dbReference type="EMBL" id="BART01008147">
    <property type="protein sequence ID" value="GAG69514.1"/>
    <property type="molecule type" value="Genomic_DNA"/>
</dbReference>
<name>X0ZJG4_9ZZZZ</name>
<dbReference type="GO" id="GO:0005737">
    <property type="term" value="C:cytoplasm"/>
    <property type="evidence" value="ECO:0007669"/>
    <property type="project" value="UniProtKB-ARBA"/>
</dbReference>
<protein>
    <recommendedName>
        <fullName evidence="2">S1 motif domain-containing protein</fullName>
    </recommendedName>
</protein>
<evidence type="ECO:0000256" key="1">
    <source>
        <dbReference type="SAM" id="MobiDB-lite"/>
    </source>
</evidence>
<dbReference type="InterPro" id="IPR044146">
    <property type="entry name" value="S1_Tex"/>
</dbReference>
<dbReference type="InterPro" id="IPR003029">
    <property type="entry name" value="S1_domain"/>
</dbReference>
<feature type="compositionally biased region" description="Basic and acidic residues" evidence="1">
    <location>
        <begin position="128"/>
        <end position="137"/>
    </location>
</feature>